<evidence type="ECO:0000313" key="1">
    <source>
        <dbReference type="EMBL" id="GIX78645.1"/>
    </source>
</evidence>
<dbReference type="AlphaFoldDB" id="A0AAV4N2Z3"/>
<proteinExistence type="predicted"/>
<dbReference type="Proteomes" id="UP001054945">
    <property type="component" value="Unassembled WGS sequence"/>
</dbReference>
<sequence>MFLPQLKWKSSVGNRSKKSSSSGSLEHLLPSAGRRCYGFHGGLLPFGGRRSRDRVTAAPSTGRQGESNRIFPSDWVGFSSLLFG</sequence>
<organism evidence="1 2">
    <name type="scientific">Caerostris extrusa</name>
    <name type="common">Bark spider</name>
    <name type="synonym">Caerostris bankana</name>
    <dbReference type="NCBI Taxonomy" id="172846"/>
    <lineage>
        <taxon>Eukaryota</taxon>
        <taxon>Metazoa</taxon>
        <taxon>Ecdysozoa</taxon>
        <taxon>Arthropoda</taxon>
        <taxon>Chelicerata</taxon>
        <taxon>Arachnida</taxon>
        <taxon>Araneae</taxon>
        <taxon>Araneomorphae</taxon>
        <taxon>Entelegynae</taxon>
        <taxon>Araneoidea</taxon>
        <taxon>Araneidae</taxon>
        <taxon>Caerostris</taxon>
    </lineage>
</organism>
<evidence type="ECO:0000313" key="2">
    <source>
        <dbReference type="Proteomes" id="UP001054945"/>
    </source>
</evidence>
<keyword evidence="2" id="KW-1185">Reference proteome</keyword>
<gene>
    <name evidence="1" type="ORF">CEXT_93271</name>
</gene>
<dbReference type="EMBL" id="BPLR01020430">
    <property type="protein sequence ID" value="GIX78645.1"/>
    <property type="molecule type" value="Genomic_DNA"/>
</dbReference>
<reference evidence="1 2" key="1">
    <citation type="submission" date="2021-06" db="EMBL/GenBank/DDBJ databases">
        <title>Caerostris extrusa draft genome.</title>
        <authorList>
            <person name="Kono N."/>
            <person name="Arakawa K."/>
        </authorList>
    </citation>
    <scope>NUCLEOTIDE SEQUENCE [LARGE SCALE GENOMIC DNA]</scope>
</reference>
<protein>
    <submittedName>
        <fullName evidence="1">Uncharacterized protein</fullName>
    </submittedName>
</protein>
<name>A0AAV4N2Z3_CAEEX</name>
<comment type="caution">
    <text evidence="1">The sequence shown here is derived from an EMBL/GenBank/DDBJ whole genome shotgun (WGS) entry which is preliminary data.</text>
</comment>
<accession>A0AAV4N2Z3</accession>